<accession>A0A1I1EAX1</accession>
<dbReference type="NCBIfam" id="TIGR00414">
    <property type="entry name" value="serS"/>
    <property type="match status" value="1"/>
</dbReference>
<evidence type="ECO:0000256" key="1">
    <source>
        <dbReference type="ARBA" id="ARBA00004496"/>
    </source>
</evidence>
<dbReference type="InterPro" id="IPR010978">
    <property type="entry name" value="tRNA-bd_arm"/>
</dbReference>
<dbReference type="InterPro" id="IPR002317">
    <property type="entry name" value="Ser-tRNA-ligase_type_1"/>
</dbReference>
<dbReference type="UniPathway" id="UPA00906">
    <property type="reaction ID" value="UER00895"/>
</dbReference>
<keyword evidence="6 12" id="KW-0547">Nucleotide-binding</keyword>
<dbReference type="Gene3D" id="1.10.287.40">
    <property type="entry name" value="Serine-tRNA synthetase, tRNA binding domain"/>
    <property type="match status" value="1"/>
</dbReference>
<dbReference type="RefSeq" id="WP_091958595.1">
    <property type="nucleotide sequence ID" value="NZ_FOLH01000001.1"/>
</dbReference>
<evidence type="ECO:0000259" key="16">
    <source>
        <dbReference type="PROSITE" id="PS50862"/>
    </source>
</evidence>
<evidence type="ECO:0000256" key="7">
    <source>
        <dbReference type="ARBA" id="ARBA00022840"/>
    </source>
</evidence>
<name>A0A1I1EAX1_9GAMM</name>
<dbReference type="Proteomes" id="UP000199058">
    <property type="component" value="Unassembled WGS sequence"/>
</dbReference>
<dbReference type="EMBL" id="FOLH01000001">
    <property type="protein sequence ID" value="SFB84279.1"/>
    <property type="molecule type" value="Genomic_DNA"/>
</dbReference>
<dbReference type="OrthoDB" id="9804647at2"/>
<evidence type="ECO:0000256" key="12">
    <source>
        <dbReference type="HAMAP-Rule" id="MF_00176"/>
    </source>
</evidence>
<organism evidence="17 18">
    <name type="scientific">Marinospirillum celere</name>
    <dbReference type="NCBI Taxonomy" id="1122252"/>
    <lineage>
        <taxon>Bacteria</taxon>
        <taxon>Pseudomonadati</taxon>
        <taxon>Pseudomonadota</taxon>
        <taxon>Gammaproteobacteria</taxon>
        <taxon>Oceanospirillales</taxon>
        <taxon>Oceanospirillaceae</taxon>
        <taxon>Marinospirillum</taxon>
    </lineage>
</organism>
<sequence>MLDPKLLRTELDQVAERLATRGFELDKAAFAALEEKRKDLQVKTEQLQAERNSRSKNIGKAKAAGEDIQPLLDEVADLGGQLDAAKSELTQLQEEYQALLATLPNLPHESVPVGQDEEQNVEIRRWGEPRSFDFEVQDHVDLGEKSGLLDFETAAKLTGSRFNLMRGGIARLHRALAQFMLNTQVDEHGYEECNVPLIVNDDSLYGTGQLPKFAEDLFKLHADHDYYLIPTAEVPLTNILRDQIAKADELPIRLTALSACFRSEAGAYGKDTRGMIRQHQFEKVEMVQLVHPEKSYEALEEMTGHAEAILQKLELPYRVLSLCTGDMGFGAAKTYDLEVWIPSQNTYREISSVSNCEDFQARRMQARFRSPDAKKPELLHTLNGSGLAVGRCLVAVMENYQQPDGRIQVPEVLKPYMGGAEFI</sequence>
<feature type="binding site" evidence="12 14">
    <location>
        <begin position="349"/>
        <end position="352"/>
    </location>
    <ligand>
        <name>ATP</name>
        <dbReference type="ChEBI" id="CHEBI:30616"/>
    </ligand>
</feature>
<keyword evidence="4 12" id="KW-0963">Cytoplasm</keyword>
<dbReference type="GO" id="GO:0004828">
    <property type="term" value="F:serine-tRNA ligase activity"/>
    <property type="evidence" value="ECO:0007669"/>
    <property type="project" value="UniProtKB-UniRule"/>
</dbReference>
<keyword evidence="8 12" id="KW-0648">Protein biosynthesis</keyword>
<dbReference type="Gene3D" id="3.30.930.10">
    <property type="entry name" value="Bira Bifunctional Protein, Domain 2"/>
    <property type="match status" value="1"/>
</dbReference>
<feature type="binding site" evidence="12">
    <location>
        <position position="385"/>
    </location>
    <ligand>
        <name>L-serine</name>
        <dbReference type="ChEBI" id="CHEBI:33384"/>
    </ligand>
</feature>
<dbReference type="SUPFAM" id="SSF55681">
    <property type="entry name" value="Class II aaRS and biotin synthetases"/>
    <property type="match status" value="1"/>
</dbReference>
<dbReference type="AlphaFoldDB" id="A0A1I1EAX1"/>
<evidence type="ECO:0000256" key="11">
    <source>
        <dbReference type="ARBA" id="ARBA00048823"/>
    </source>
</evidence>
<dbReference type="InterPro" id="IPR015866">
    <property type="entry name" value="Ser-tRNA-synth_1_N"/>
</dbReference>
<dbReference type="InterPro" id="IPR033729">
    <property type="entry name" value="SerRS_core"/>
</dbReference>
<feature type="binding site" evidence="13">
    <location>
        <position position="262"/>
    </location>
    <ligand>
        <name>L-serine</name>
        <dbReference type="ChEBI" id="CHEBI:33384"/>
    </ligand>
</feature>
<dbReference type="GO" id="GO:0016260">
    <property type="term" value="P:selenocysteine biosynthetic process"/>
    <property type="evidence" value="ECO:0007669"/>
    <property type="project" value="UniProtKB-UniRule"/>
</dbReference>
<keyword evidence="18" id="KW-1185">Reference proteome</keyword>
<dbReference type="PANTHER" id="PTHR43697">
    <property type="entry name" value="SERYL-TRNA SYNTHETASE"/>
    <property type="match status" value="1"/>
</dbReference>
<gene>
    <name evidence="12" type="primary">serS</name>
    <name evidence="17" type="ORF">SAMN05660443_0484</name>
</gene>
<dbReference type="Pfam" id="PF00587">
    <property type="entry name" value="tRNA-synt_2b"/>
    <property type="match status" value="1"/>
</dbReference>
<dbReference type="STRING" id="1122252.SAMN05660443_0484"/>
<comment type="domain">
    <text evidence="12">Consists of two distinct domains, a catalytic core and a N-terminal extension that is involved in tRNA binding.</text>
</comment>
<evidence type="ECO:0000313" key="18">
    <source>
        <dbReference type="Proteomes" id="UP000199058"/>
    </source>
</evidence>
<protein>
    <recommendedName>
        <fullName evidence="12">Serine--tRNA ligase</fullName>
        <ecNumber evidence="12">6.1.1.11</ecNumber>
    </recommendedName>
    <alternativeName>
        <fullName evidence="12">Seryl-tRNA synthetase</fullName>
        <shortName evidence="12">SerRS</shortName>
    </alternativeName>
    <alternativeName>
        <fullName evidence="12">Seryl-tRNA(Ser/Sec) synthetase</fullName>
    </alternativeName>
</protein>
<comment type="catalytic activity">
    <reaction evidence="11 12">
        <text>tRNA(Ser) + L-serine + ATP = L-seryl-tRNA(Ser) + AMP + diphosphate + H(+)</text>
        <dbReference type="Rhea" id="RHEA:12292"/>
        <dbReference type="Rhea" id="RHEA-COMP:9669"/>
        <dbReference type="Rhea" id="RHEA-COMP:9703"/>
        <dbReference type="ChEBI" id="CHEBI:15378"/>
        <dbReference type="ChEBI" id="CHEBI:30616"/>
        <dbReference type="ChEBI" id="CHEBI:33019"/>
        <dbReference type="ChEBI" id="CHEBI:33384"/>
        <dbReference type="ChEBI" id="CHEBI:78442"/>
        <dbReference type="ChEBI" id="CHEBI:78533"/>
        <dbReference type="ChEBI" id="CHEBI:456215"/>
        <dbReference type="EC" id="6.1.1.11"/>
    </reaction>
</comment>
<evidence type="ECO:0000256" key="6">
    <source>
        <dbReference type="ARBA" id="ARBA00022741"/>
    </source>
</evidence>
<comment type="similarity">
    <text evidence="3 12">Belongs to the class-II aminoacyl-tRNA synthetase family. Type-1 seryl-tRNA synthetase subfamily.</text>
</comment>
<feature type="binding site" evidence="12">
    <location>
        <begin position="231"/>
        <end position="233"/>
    </location>
    <ligand>
        <name>L-serine</name>
        <dbReference type="ChEBI" id="CHEBI:33384"/>
    </ligand>
</feature>
<feature type="domain" description="Aminoacyl-transfer RNA synthetases class-II family profile" evidence="16">
    <location>
        <begin position="138"/>
        <end position="410"/>
    </location>
</feature>
<evidence type="ECO:0000256" key="13">
    <source>
        <dbReference type="PIRSR" id="PIRSR001529-1"/>
    </source>
</evidence>
<evidence type="ECO:0000256" key="5">
    <source>
        <dbReference type="ARBA" id="ARBA00022598"/>
    </source>
</evidence>
<dbReference type="GO" id="GO:0005524">
    <property type="term" value="F:ATP binding"/>
    <property type="evidence" value="ECO:0007669"/>
    <property type="project" value="UniProtKB-UniRule"/>
</dbReference>
<dbReference type="InterPro" id="IPR045864">
    <property type="entry name" value="aa-tRNA-synth_II/BPL/LPL"/>
</dbReference>
<dbReference type="EC" id="6.1.1.11" evidence="12"/>
<comment type="caution">
    <text evidence="12">Lacks conserved residue(s) required for the propagation of feature annotation.</text>
</comment>
<comment type="function">
    <text evidence="12">Catalyzes the attachment of serine to tRNA(Ser). Is also able to aminoacylate tRNA(Sec) with serine, to form the misacylated tRNA L-seryl-tRNA(Sec), which will be further converted into selenocysteinyl-tRNA(Sec).</text>
</comment>
<dbReference type="InterPro" id="IPR002314">
    <property type="entry name" value="aa-tRNA-synt_IIb"/>
</dbReference>
<dbReference type="PANTHER" id="PTHR43697:SF1">
    <property type="entry name" value="SERINE--TRNA LIGASE"/>
    <property type="match status" value="1"/>
</dbReference>
<dbReference type="PROSITE" id="PS50862">
    <property type="entry name" value="AA_TRNA_LIGASE_II"/>
    <property type="match status" value="1"/>
</dbReference>
<dbReference type="HAMAP" id="MF_00176">
    <property type="entry name" value="Ser_tRNA_synth_type1"/>
    <property type="match status" value="1"/>
</dbReference>
<evidence type="ECO:0000256" key="14">
    <source>
        <dbReference type="PIRSR" id="PIRSR001529-2"/>
    </source>
</evidence>
<dbReference type="PRINTS" id="PR00981">
    <property type="entry name" value="TRNASYNTHSER"/>
</dbReference>
<evidence type="ECO:0000256" key="2">
    <source>
        <dbReference type="ARBA" id="ARBA00005045"/>
    </source>
</evidence>
<dbReference type="GO" id="GO:0006434">
    <property type="term" value="P:seryl-tRNA aminoacylation"/>
    <property type="evidence" value="ECO:0007669"/>
    <property type="project" value="UniProtKB-UniRule"/>
</dbReference>
<keyword evidence="9 12" id="KW-0030">Aminoacyl-tRNA synthetase</keyword>
<dbReference type="GO" id="GO:0005737">
    <property type="term" value="C:cytoplasm"/>
    <property type="evidence" value="ECO:0007669"/>
    <property type="project" value="UniProtKB-SubCell"/>
</dbReference>
<dbReference type="CDD" id="cd00770">
    <property type="entry name" value="SerRS_core"/>
    <property type="match status" value="1"/>
</dbReference>
<keyword evidence="5 12" id="KW-0436">Ligase</keyword>
<dbReference type="InterPro" id="IPR006195">
    <property type="entry name" value="aa-tRNA-synth_II"/>
</dbReference>
<evidence type="ECO:0000256" key="10">
    <source>
        <dbReference type="ARBA" id="ARBA00047929"/>
    </source>
</evidence>
<evidence type="ECO:0000256" key="9">
    <source>
        <dbReference type="ARBA" id="ARBA00023146"/>
    </source>
</evidence>
<evidence type="ECO:0000313" key="17">
    <source>
        <dbReference type="EMBL" id="SFB84279.1"/>
    </source>
</evidence>
<evidence type="ECO:0000256" key="4">
    <source>
        <dbReference type="ARBA" id="ARBA00022490"/>
    </source>
</evidence>
<dbReference type="InterPro" id="IPR042103">
    <property type="entry name" value="SerRS_1_N_sf"/>
</dbReference>
<comment type="subcellular location">
    <subcellularLocation>
        <location evidence="1 12">Cytoplasm</location>
    </subcellularLocation>
</comment>
<dbReference type="SUPFAM" id="SSF46589">
    <property type="entry name" value="tRNA-binding arm"/>
    <property type="match status" value="1"/>
</dbReference>
<feature type="binding site" evidence="12 14">
    <location>
        <begin position="262"/>
        <end position="264"/>
    </location>
    <ligand>
        <name>ATP</name>
        <dbReference type="ChEBI" id="CHEBI:30616"/>
    </ligand>
</feature>
<evidence type="ECO:0000256" key="15">
    <source>
        <dbReference type="SAM" id="MobiDB-lite"/>
    </source>
</evidence>
<feature type="binding site" evidence="13">
    <location>
        <position position="231"/>
    </location>
    <ligand>
        <name>L-serine</name>
        <dbReference type="ChEBI" id="CHEBI:33384"/>
    </ligand>
</feature>
<dbReference type="PIRSF" id="PIRSF001529">
    <property type="entry name" value="Ser-tRNA-synth_IIa"/>
    <property type="match status" value="1"/>
</dbReference>
<evidence type="ECO:0000256" key="8">
    <source>
        <dbReference type="ARBA" id="ARBA00022917"/>
    </source>
</evidence>
<proteinExistence type="inferred from homology"/>
<keyword evidence="7 12" id="KW-0067">ATP-binding</keyword>
<feature type="region of interest" description="Disordered" evidence="15">
    <location>
        <begin position="44"/>
        <end position="63"/>
    </location>
</feature>
<comment type="catalytic activity">
    <reaction evidence="10 12">
        <text>tRNA(Sec) + L-serine + ATP = L-seryl-tRNA(Sec) + AMP + diphosphate + H(+)</text>
        <dbReference type="Rhea" id="RHEA:42580"/>
        <dbReference type="Rhea" id="RHEA-COMP:9742"/>
        <dbReference type="Rhea" id="RHEA-COMP:10128"/>
        <dbReference type="ChEBI" id="CHEBI:15378"/>
        <dbReference type="ChEBI" id="CHEBI:30616"/>
        <dbReference type="ChEBI" id="CHEBI:33019"/>
        <dbReference type="ChEBI" id="CHEBI:33384"/>
        <dbReference type="ChEBI" id="CHEBI:78442"/>
        <dbReference type="ChEBI" id="CHEBI:78533"/>
        <dbReference type="ChEBI" id="CHEBI:456215"/>
        <dbReference type="EC" id="6.1.1.11"/>
    </reaction>
</comment>
<comment type="pathway">
    <text evidence="2 12">Aminoacyl-tRNA biosynthesis; selenocysteinyl-tRNA(Sec) biosynthesis; L-seryl-tRNA(Sec) from L-serine and tRNA(Sec): step 1/1.</text>
</comment>
<evidence type="ECO:0000256" key="3">
    <source>
        <dbReference type="ARBA" id="ARBA00010728"/>
    </source>
</evidence>
<comment type="subunit">
    <text evidence="12">Homodimer. The tRNA molecule binds across the dimer.</text>
</comment>
<dbReference type="Pfam" id="PF02403">
    <property type="entry name" value="Seryl_tRNA_N"/>
    <property type="match status" value="1"/>
</dbReference>
<reference evidence="17 18" key="1">
    <citation type="submission" date="2016-10" db="EMBL/GenBank/DDBJ databases">
        <authorList>
            <person name="de Groot N.N."/>
        </authorList>
    </citation>
    <scope>NUCLEOTIDE SEQUENCE [LARGE SCALE GENOMIC DNA]</scope>
    <source>
        <strain evidence="17 18">DSM 18438</strain>
    </source>
</reference>
<feature type="binding site" evidence="13">
    <location>
        <position position="383"/>
    </location>
    <ligand>
        <name>L-serine</name>
        <dbReference type="ChEBI" id="CHEBI:33384"/>
    </ligand>
</feature>
<feature type="binding site" evidence="12 13">
    <location>
        <position position="285"/>
    </location>
    <ligand>
        <name>L-serine</name>
        <dbReference type="ChEBI" id="CHEBI:33384"/>
    </ligand>
</feature>